<feature type="domain" description="Ferrous iron transporter FeoA-like" evidence="2">
    <location>
        <begin position="16"/>
        <end position="86"/>
    </location>
</feature>
<dbReference type="InterPro" id="IPR007167">
    <property type="entry name" value="Fe-transptr_FeoA-like"/>
</dbReference>
<evidence type="ECO:0000313" key="4">
    <source>
        <dbReference type="Proteomes" id="UP000198461"/>
    </source>
</evidence>
<dbReference type="GO" id="GO:0046914">
    <property type="term" value="F:transition metal ion binding"/>
    <property type="evidence" value="ECO:0007669"/>
    <property type="project" value="InterPro"/>
</dbReference>
<protein>
    <submittedName>
        <fullName evidence="3">Ferrous iron transport protein A</fullName>
    </submittedName>
</protein>
<keyword evidence="4" id="KW-1185">Reference proteome</keyword>
<dbReference type="OrthoDB" id="5612605at2"/>
<dbReference type="Gene3D" id="2.30.30.90">
    <property type="match status" value="1"/>
</dbReference>
<dbReference type="AlphaFoldDB" id="A0A1N6GLL7"/>
<dbReference type="Proteomes" id="UP000198461">
    <property type="component" value="Unassembled WGS sequence"/>
</dbReference>
<dbReference type="InterPro" id="IPR038157">
    <property type="entry name" value="FeoA_core_dom"/>
</dbReference>
<accession>A0A1N6GLL7</accession>
<dbReference type="RefSeq" id="WP_084188290.1">
    <property type="nucleotide sequence ID" value="NZ_FSRE01000003.1"/>
</dbReference>
<organism evidence="3 4">
    <name type="scientific">Sulfurivirga caldicuralii</name>
    <dbReference type="NCBI Taxonomy" id="364032"/>
    <lineage>
        <taxon>Bacteria</taxon>
        <taxon>Pseudomonadati</taxon>
        <taxon>Pseudomonadota</taxon>
        <taxon>Gammaproteobacteria</taxon>
        <taxon>Thiotrichales</taxon>
        <taxon>Piscirickettsiaceae</taxon>
        <taxon>Sulfurivirga</taxon>
    </lineage>
</organism>
<keyword evidence="1" id="KW-0408">Iron</keyword>
<evidence type="ECO:0000259" key="2">
    <source>
        <dbReference type="SMART" id="SM00899"/>
    </source>
</evidence>
<gene>
    <name evidence="3" type="ORF">SAMN05443662_1400</name>
</gene>
<reference evidence="3 4" key="1">
    <citation type="submission" date="2016-11" db="EMBL/GenBank/DDBJ databases">
        <authorList>
            <person name="Jaros S."/>
            <person name="Januszkiewicz K."/>
            <person name="Wedrychowicz H."/>
        </authorList>
    </citation>
    <scope>NUCLEOTIDE SEQUENCE [LARGE SCALE GENOMIC DNA]</scope>
    <source>
        <strain evidence="3 4">DSM 17737</strain>
    </source>
</reference>
<name>A0A1N6GLL7_9GAMM</name>
<dbReference type="InterPro" id="IPR008988">
    <property type="entry name" value="Transcriptional_repressor_C"/>
</dbReference>
<dbReference type="SUPFAM" id="SSF50037">
    <property type="entry name" value="C-terminal domain of transcriptional repressors"/>
    <property type="match status" value="1"/>
</dbReference>
<dbReference type="STRING" id="364032.SAMN05443662_1400"/>
<sequence>MNANDKLQQIPVSDLCALDQCPVGSECEICQINGDAAERLRLLNLGFHRKSNVKLLQVRNNNYIVCVDGSRFALSKDMANKLAVQMKKRA</sequence>
<evidence type="ECO:0000256" key="1">
    <source>
        <dbReference type="ARBA" id="ARBA00023004"/>
    </source>
</evidence>
<dbReference type="SMART" id="SM00899">
    <property type="entry name" value="FeoA"/>
    <property type="match status" value="1"/>
</dbReference>
<dbReference type="EMBL" id="FSRE01000003">
    <property type="protein sequence ID" value="SIO08416.1"/>
    <property type="molecule type" value="Genomic_DNA"/>
</dbReference>
<proteinExistence type="predicted"/>
<evidence type="ECO:0000313" key="3">
    <source>
        <dbReference type="EMBL" id="SIO08416.1"/>
    </source>
</evidence>
<dbReference type="Pfam" id="PF04023">
    <property type="entry name" value="FeoA"/>
    <property type="match status" value="1"/>
</dbReference>